<keyword evidence="8" id="KW-0804">Transcription</keyword>
<dbReference type="AlphaFoldDB" id="A0A814B9B2"/>
<dbReference type="EC" id="2.3.2.27" evidence="2"/>
<keyword evidence="6" id="KW-0862">Zinc</keyword>
<dbReference type="SUPFAM" id="SSF57850">
    <property type="entry name" value="RING/U-box"/>
    <property type="match status" value="1"/>
</dbReference>
<comment type="caution">
    <text evidence="12">The sequence shown here is derived from an EMBL/GenBank/DDBJ whole genome shotgun (WGS) entry which is preliminary data.</text>
</comment>
<evidence type="ECO:0000313" key="14">
    <source>
        <dbReference type="EMBL" id="CAF3703385.1"/>
    </source>
</evidence>
<evidence type="ECO:0000256" key="2">
    <source>
        <dbReference type="ARBA" id="ARBA00012483"/>
    </source>
</evidence>
<dbReference type="PROSITE" id="PS00518">
    <property type="entry name" value="ZF_RING_1"/>
    <property type="match status" value="1"/>
</dbReference>
<keyword evidence="7" id="KW-0805">Transcription regulation</keyword>
<evidence type="ECO:0000259" key="11">
    <source>
        <dbReference type="PROSITE" id="PS50089"/>
    </source>
</evidence>
<organism evidence="12 16">
    <name type="scientific">Didymodactylos carnosus</name>
    <dbReference type="NCBI Taxonomy" id="1234261"/>
    <lineage>
        <taxon>Eukaryota</taxon>
        <taxon>Metazoa</taxon>
        <taxon>Spiralia</taxon>
        <taxon>Gnathifera</taxon>
        <taxon>Rotifera</taxon>
        <taxon>Eurotatoria</taxon>
        <taxon>Bdelloidea</taxon>
        <taxon>Philodinida</taxon>
        <taxon>Philodinidae</taxon>
        <taxon>Didymodactylos</taxon>
    </lineage>
</organism>
<feature type="compositionally biased region" description="Low complexity" evidence="10">
    <location>
        <begin position="445"/>
        <end position="458"/>
    </location>
</feature>
<dbReference type="SMART" id="SM00184">
    <property type="entry name" value="RING"/>
    <property type="match status" value="1"/>
</dbReference>
<comment type="catalytic activity">
    <reaction evidence="1">
        <text>S-ubiquitinyl-[E2 ubiquitin-conjugating enzyme]-L-cysteine + [acceptor protein]-L-lysine = [E2 ubiquitin-conjugating enzyme]-L-cysteine + N(6)-ubiquitinyl-[acceptor protein]-L-lysine.</text>
        <dbReference type="EC" id="2.3.2.27"/>
    </reaction>
</comment>
<dbReference type="PANTHER" id="PTHR46077">
    <property type="entry name" value="E3 UBIQUITIN-PROTEIN LIGASE TOPORS"/>
    <property type="match status" value="1"/>
</dbReference>
<sequence length="521" mass="60152">MESESSSLSQCFQYRESKLKDEPLRCSSPEKCAVCLNFKRANETSSIDSCSHTFCYSCIWEWSKVRAICPLCKQPFTSIQRPRDGYSGEIFETVSIQPPPQSQSLQDVLDWVSRHGSRINTTQNSSEQEIFRQMVYMEWLHTLQSIVQTPRTKYVLLEFLALDKVSMSLVYFSFTSTASALPSRATTGTTIEQSSSSASSMLSPLVRGNQNWSSVISLDTIHHYLQRYLRQTTSDLRQSTIHSASTRQTVAFRKYIYLNSLYVQLPATNNQTRQCSPQWYRENPACLHRLVPFLARELLALLWNDERTIEQVIRQILQTIQHNEIKSRRVKRQLFQYLGRHTKHFLHEFYSFSQCPYDVLGFDRHAIYERRLNRQEQIGQSSPVIDVVDSENEDEQQQQNDAPVDLNQIPLVTTDNDITEISTHNSSLSQTTTSRARSRSRSRSSTHSSQTHEQSMSTNSRESYSSVPQYLPSTVVRVLSNDQQERGRLSSLITIPERRCSAVLTDIEDDSYTRRKTPKEN</sequence>
<dbReference type="InterPro" id="IPR017907">
    <property type="entry name" value="Znf_RING_CS"/>
</dbReference>
<evidence type="ECO:0000256" key="3">
    <source>
        <dbReference type="ARBA" id="ARBA00022679"/>
    </source>
</evidence>
<dbReference type="InterPro" id="IPR013083">
    <property type="entry name" value="Znf_RING/FYVE/PHD"/>
</dbReference>
<dbReference type="EMBL" id="CAJNOK010008942">
    <property type="protein sequence ID" value="CAF1076872.1"/>
    <property type="molecule type" value="Genomic_DNA"/>
</dbReference>
<evidence type="ECO:0000256" key="1">
    <source>
        <dbReference type="ARBA" id="ARBA00000900"/>
    </source>
</evidence>
<dbReference type="OrthoDB" id="21204at2759"/>
<gene>
    <name evidence="12" type="ORF">GPM918_LOCUS9840</name>
    <name evidence="13" type="ORF">OVA965_LOCUS18170</name>
    <name evidence="14" type="ORF">SRO942_LOCUS9841</name>
    <name evidence="15" type="ORF">TMI583_LOCUS18182</name>
</gene>
<dbReference type="Proteomes" id="UP000681722">
    <property type="component" value="Unassembled WGS sequence"/>
</dbReference>
<evidence type="ECO:0000256" key="8">
    <source>
        <dbReference type="ARBA" id="ARBA00023163"/>
    </source>
</evidence>
<dbReference type="EMBL" id="CAJOBA010008958">
    <property type="protein sequence ID" value="CAF3840458.1"/>
    <property type="molecule type" value="Genomic_DNA"/>
</dbReference>
<dbReference type="EMBL" id="CAJNOQ010001872">
    <property type="protein sequence ID" value="CAF0924483.1"/>
    <property type="molecule type" value="Genomic_DNA"/>
</dbReference>
<evidence type="ECO:0000256" key="10">
    <source>
        <dbReference type="SAM" id="MobiDB-lite"/>
    </source>
</evidence>
<feature type="domain" description="RING-type" evidence="11">
    <location>
        <begin position="32"/>
        <end position="73"/>
    </location>
</feature>
<dbReference type="Proteomes" id="UP000677228">
    <property type="component" value="Unassembled WGS sequence"/>
</dbReference>
<dbReference type="GO" id="GO:0000209">
    <property type="term" value="P:protein polyubiquitination"/>
    <property type="evidence" value="ECO:0007669"/>
    <property type="project" value="TreeGrafter"/>
</dbReference>
<feature type="compositionally biased region" description="Polar residues" evidence="10">
    <location>
        <begin position="410"/>
        <end position="425"/>
    </location>
</feature>
<dbReference type="Proteomes" id="UP000663829">
    <property type="component" value="Unassembled WGS sequence"/>
</dbReference>
<name>A0A814B9B2_9BILA</name>
<reference evidence="12" key="1">
    <citation type="submission" date="2021-02" db="EMBL/GenBank/DDBJ databases">
        <authorList>
            <person name="Nowell W R."/>
        </authorList>
    </citation>
    <scope>NUCLEOTIDE SEQUENCE</scope>
</reference>
<keyword evidence="3" id="KW-0808">Transferase</keyword>
<evidence type="ECO:0000256" key="4">
    <source>
        <dbReference type="ARBA" id="ARBA00022723"/>
    </source>
</evidence>
<dbReference type="EMBL" id="CAJOBC010001872">
    <property type="protein sequence ID" value="CAF3703385.1"/>
    <property type="molecule type" value="Genomic_DNA"/>
</dbReference>
<feature type="region of interest" description="Disordered" evidence="10">
    <location>
        <begin position="389"/>
        <end position="467"/>
    </location>
</feature>
<dbReference type="Proteomes" id="UP000682733">
    <property type="component" value="Unassembled WGS sequence"/>
</dbReference>
<proteinExistence type="predicted"/>
<evidence type="ECO:0000313" key="13">
    <source>
        <dbReference type="EMBL" id="CAF1076872.1"/>
    </source>
</evidence>
<dbReference type="GO" id="GO:0006513">
    <property type="term" value="P:protein monoubiquitination"/>
    <property type="evidence" value="ECO:0007669"/>
    <property type="project" value="TreeGrafter"/>
</dbReference>
<keyword evidence="16" id="KW-1185">Reference proteome</keyword>
<evidence type="ECO:0000256" key="7">
    <source>
        <dbReference type="ARBA" id="ARBA00023015"/>
    </source>
</evidence>
<dbReference type="Pfam" id="PF13639">
    <property type="entry name" value="zf-RING_2"/>
    <property type="match status" value="1"/>
</dbReference>
<feature type="compositionally biased region" description="Low complexity" evidence="10">
    <location>
        <begin position="426"/>
        <end position="435"/>
    </location>
</feature>
<dbReference type="InterPro" id="IPR058745">
    <property type="entry name" value="PWI_Topors"/>
</dbReference>
<evidence type="ECO:0000256" key="5">
    <source>
        <dbReference type="ARBA" id="ARBA00022771"/>
    </source>
</evidence>
<dbReference type="GO" id="GO:0008270">
    <property type="term" value="F:zinc ion binding"/>
    <property type="evidence" value="ECO:0007669"/>
    <property type="project" value="UniProtKB-KW"/>
</dbReference>
<protein>
    <recommendedName>
        <fullName evidence="2">RING-type E3 ubiquitin transferase</fullName>
        <ecNumber evidence="2">2.3.2.27</ecNumber>
    </recommendedName>
</protein>
<accession>A0A814B9B2</accession>
<dbReference type="GO" id="GO:0061630">
    <property type="term" value="F:ubiquitin protein ligase activity"/>
    <property type="evidence" value="ECO:0007669"/>
    <property type="project" value="UniProtKB-EC"/>
</dbReference>
<evidence type="ECO:0000313" key="12">
    <source>
        <dbReference type="EMBL" id="CAF0924483.1"/>
    </source>
</evidence>
<dbReference type="Pfam" id="PF26084">
    <property type="entry name" value="PWI_Topors"/>
    <property type="match status" value="1"/>
</dbReference>
<dbReference type="PROSITE" id="PS50089">
    <property type="entry name" value="ZF_RING_2"/>
    <property type="match status" value="1"/>
</dbReference>
<dbReference type="InterPro" id="IPR058746">
    <property type="entry name" value="Znf_RING-type_Topors"/>
</dbReference>
<keyword evidence="4" id="KW-0479">Metal-binding</keyword>
<dbReference type="InterPro" id="IPR001841">
    <property type="entry name" value="Znf_RING"/>
</dbReference>
<dbReference type="PANTHER" id="PTHR46077:SF1">
    <property type="entry name" value="TOP1 BINDING ARGININE_SERINE RICH PROTEIN, E3 UBIQUITIN LIGASE"/>
    <property type="match status" value="1"/>
</dbReference>
<dbReference type="Gene3D" id="3.30.40.10">
    <property type="entry name" value="Zinc/RING finger domain, C3HC4 (zinc finger)"/>
    <property type="match status" value="1"/>
</dbReference>
<evidence type="ECO:0000256" key="9">
    <source>
        <dbReference type="PROSITE-ProRule" id="PRU00175"/>
    </source>
</evidence>
<evidence type="ECO:0000256" key="6">
    <source>
        <dbReference type="ARBA" id="ARBA00022833"/>
    </source>
</evidence>
<evidence type="ECO:0000313" key="16">
    <source>
        <dbReference type="Proteomes" id="UP000663829"/>
    </source>
</evidence>
<evidence type="ECO:0000313" key="15">
    <source>
        <dbReference type="EMBL" id="CAF3840458.1"/>
    </source>
</evidence>
<dbReference type="CDD" id="cd16574">
    <property type="entry name" value="RING-HC_Topors"/>
    <property type="match status" value="1"/>
</dbReference>
<keyword evidence="5 9" id="KW-0863">Zinc-finger</keyword>